<feature type="transmembrane region" description="Helical" evidence="1">
    <location>
        <begin position="279"/>
        <end position="298"/>
    </location>
</feature>
<feature type="transmembrane region" description="Helical" evidence="1">
    <location>
        <begin position="12"/>
        <end position="31"/>
    </location>
</feature>
<protein>
    <recommendedName>
        <fullName evidence="6">Acyltransferase</fullName>
    </recommendedName>
</protein>
<keyword evidence="1" id="KW-0812">Transmembrane</keyword>
<dbReference type="AlphaFoldDB" id="A0A2S8FVR4"/>
<dbReference type="Proteomes" id="UP000238322">
    <property type="component" value="Unassembled WGS sequence"/>
</dbReference>
<evidence type="ECO:0000256" key="1">
    <source>
        <dbReference type="SAM" id="Phobius"/>
    </source>
</evidence>
<dbReference type="Pfam" id="PF01757">
    <property type="entry name" value="Acyl_transf_3"/>
    <property type="match status" value="1"/>
</dbReference>
<feature type="domain" description="SGNH" evidence="3">
    <location>
        <begin position="423"/>
        <end position="650"/>
    </location>
</feature>
<keyword evidence="1" id="KW-0472">Membrane</keyword>
<evidence type="ECO:0000259" key="2">
    <source>
        <dbReference type="Pfam" id="PF01757"/>
    </source>
</evidence>
<evidence type="ECO:0000259" key="3">
    <source>
        <dbReference type="Pfam" id="PF19040"/>
    </source>
</evidence>
<feature type="transmembrane region" description="Helical" evidence="1">
    <location>
        <begin position="77"/>
        <end position="97"/>
    </location>
</feature>
<feature type="transmembrane region" description="Helical" evidence="1">
    <location>
        <begin position="37"/>
        <end position="56"/>
    </location>
</feature>
<reference evidence="4 5" key="1">
    <citation type="submission" date="2018-02" db="EMBL/GenBank/DDBJ databases">
        <title>Comparative genomes isolates from brazilian mangrove.</title>
        <authorList>
            <person name="Araujo J.E."/>
            <person name="Taketani R.G."/>
            <person name="Silva M.C.P."/>
            <person name="Loureco M.V."/>
            <person name="Andreote F.D."/>
        </authorList>
    </citation>
    <scope>NUCLEOTIDE SEQUENCE [LARGE SCALE GENOMIC DNA]</scope>
    <source>
        <strain evidence="4 5">Hex-1 MGV</strain>
    </source>
</reference>
<dbReference type="PANTHER" id="PTHR23028">
    <property type="entry name" value="ACETYLTRANSFERASE"/>
    <property type="match status" value="1"/>
</dbReference>
<dbReference type="GO" id="GO:0009103">
    <property type="term" value="P:lipopolysaccharide biosynthetic process"/>
    <property type="evidence" value="ECO:0007669"/>
    <property type="project" value="TreeGrafter"/>
</dbReference>
<feature type="domain" description="Acyltransferase 3" evidence="2">
    <location>
        <begin position="12"/>
        <end position="333"/>
    </location>
</feature>
<dbReference type="GO" id="GO:0016747">
    <property type="term" value="F:acyltransferase activity, transferring groups other than amino-acyl groups"/>
    <property type="evidence" value="ECO:0007669"/>
    <property type="project" value="InterPro"/>
</dbReference>
<proteinExistence type="predicted"/>
<evidence type="ECO:0008006" key="6">
    <source>
        <dbReference type="Google" id="ProtNLM"/>
    </source>
</evidence>
<dbReference type="OrthoDB" id="9796461at2"/>
<feature type="transmembrane region" description="Helical" evidence="1">
    <location>
        <begin position="192"/>
        <end position="214"/>
    </location>
</feature>
<feature type="transmembrane region" description="Helical" evidence="1">
    <location>
        <begin position="166"/>
        <end position="186"/>
    </location>
</feature>
<dbReference type="Pfam" id="PF19040">
    <property type="entry name" value="SGNH"/>
    <property type="match status" value="1"/>
</dbReference>
<dbReference type="InterPro" id="IPR043968">
    <property type="entry name" value="SGNH"/>
</dbReference>
<dbReference type="RefSeq" id="WP_105329557.1">
    <property type="nucleotide sequence ID" value="NZ_PUHY01000006.1"/>
</dbReference>
<keyword evidence="1" id="KW-1133">Transmembrane helix</keyword>
<dbReference type="GO" id="GO:0016020">
    <property type="term" value="C:membrane"/>
    <property type="evidence" value="ECO:0007669"/>
    <property type="project" value="TreeGrafter"/>
</dbReference>
<dbReference type="EMBL" id="PUHY01000006">
    <property type="protein sequence ID" value="PQO36267.1"/>
    <property type="molecule type" value="Genomic_DNA"/>
</dbReference>
<name>A0A2S8FVR4_9BACT</name>
<dbReference type="PANTHER" id="PTHR23028:SF53">
    <property type="entry name" value="ACYL_TRANSF_3 DOMAIN-CONTAINING PROTEIN"/>
    <property type="match status" value="1"/>
</dbReference>
<organism evidence="4 5">
    <name type="scientific">Blastopirellula marina</name>
    <dbReference type="NCBI Taxonomy" id="124"/>
    <lineage>
        <taxon>Bacteria</taxon>
        <taxon>Pseudomonadati</taxon>
        <taxon>Planctomycetota</taxon>
        <taxon>Planctomycetia</taxon>
        <taxon>Pirellulales</taxon>
        <taxon>Pirellulaceae</taxon>
        <taxon>Blastopirellula</taxon>
    </lineage>
</organism>
<evidence type="ECO:0000313" key="4">
    <source>
        <dbReference type="EMBL" id="PQO36267.1"/>
    </source>
</evidence>
<gene>
    <name evidence="4" type="ORF">C5Y83_10155</name>
</gene>
<dbReference type="InterPro" id="IPR050879">
    <property type="entry name" value="Acyltransferase_3"/>
</dbReference>
<evidence type="ECO:0000313" key="5">
    <source>
        <dbReference type="Proteomes" id="UP000238322"/>
    </source>
</evidence>
<feature type="transmembrane region" description="Helical" evidence="1">
    <location>
        <begin position="140"/>
        <end position="159"/>
    </location>
</feature>
<comment type="caution">
    <text evidence="4">The sequence shown here is derived from an EMBL/GenBank/DDBJ whole genome shotgun (WGS) entry which is preliminary data.</text>
</comment>
<sequence>MSLENEFRYRPDIDGLRAIAVVLVLLFHARLGFTGGFVGVDVFFVISGFLITGLILKGQDEGRFSMGAFWQRRIRRILPASLVVVLVTLTAGFFLFLPSDFHKLAESALAQQLMLANVYFSYSLDYFAGPAETQPLLHTWSLAVEEQFYLFYPLLLVAFRPLGKRAVFTLLALLALASFALSVWGMTQSPTLTFFLLPTRMWELLVGALVAFIPAPQRWPHAARELCAWLGLAAILGSGWFYHPSMVFPGTSALVPVLGTALLIYACGCQKPTSLVKILSHRSLVFVGLISYSLYLWHWPILASMHYLFGPQLTLLQTTLALAGSIVAGVLSWRYIETPFRKHFSETPVWKTAGSAFAVSLAIACLALVVVQTQGLPQRLPPQIREMITLKHGYDKYVAETEQLKNGKAYVVKTTLPLADSCDFVLLGDSHGMMVATLFEQLTQQHNVNGEFVVKAGVAPLQGVWKVADVGKEGLAWGNAALNYVVSRKPKNVILVGRWSAYIDGPPENTLARYQQILVDEANPTPNGKSAMPVFEAAMQRTVASLEDAGCHVWILKQPPEQSCNPQLEMPRACFIGYEIPSGVTRREHLQRQRQANDVIDHLAAASSQIHVLDPAGSCFNDSDRSIIGSLEGSFYRDGNHLSRLGAQNLLRPTLVPLFEDMQAIRLAEKADVTTSGSITR</sequence>
<dbReference type="InterPro" id="IPR002656">
    <property type="entry name" value="Acyl_transf_3_dom"/>
</dbReference>
<feature type="transmembrane region" description="Helical" evidence="1">
    <location>
        <begin position="226"/>
        <end position="242"/>
    </location>
</feature>
<feature type="transmembrane region" description="Helical" evidence="1">
    <location>
        <begin position="318"/>
        <end position="336"/>
    </location>
</feature>
<accession>A0A2S8FVR4</accession>
<feature type="transmembrane region" description="Helical" evidence="1">
    <location>
        <begin position="248"/>
        <end position="267"/>
    </location>
</feature>
<feature type="transmembrane region" description="Helical" evidence="1">
    <location>
        <begin position="348"/>
        <end position="371"/>
    </location>
</feature>